<dbReference type="EMBL" id="OB660777">
    <property type="protein sequence ID" value="CAD7226212.1"/>
    <property type="molecule type" value="Genomic_DNA"/>
</dbReference>
<organism evidence="2">
    <name type="scientific">Cyprideis torosa</name>
    <dbReference type="NCBI Taxonomy" id="163714"/>
    <lineage>
        <taxon>Eukaryota</taxon>
        <taxon>Metazoa</taxon>
        <taxon>Ecdysozoa</taxon>
        <taxon>Arthropoda</taxon>
        <taxon>Crustacea</taxon>
        <taxon>Oligostraca</taxon>
        <taxon>Ostracoda</taxon>
        <taxon>Podocopa</taxon>
        <taxon>Podocopida</taxon>
        <taxon>Cytherocopina</taxon>
        <taxon>Cytheroidea</taxon>
        <taxon>Cytherideidae</taxon>
        <taxon>Cyprideis</taxon>
    </lineage>
</organism>
<sequence length="87" mass="9619">MNNAAQPKTKQDPTNTHPNTNAKVFGARASSGILSENSCEKTFLCRMVDAQIEKGLRSVFVGNISYELTEEKLKEIFSQVGPVLNFK</sequence>
<dbReference type="Gene3D" id="3.30.70.330">
    <property type="match status" value="1"/>
</dbReference>
<protein>
    <submittedName>
        <fullName evidence="2">Uncharacterized protein</fullName>
    </submittedName>
</protein>
<feature type="region of interest" description="Disordered" evidence="1">
    <location>
        <begin position="1"/>
        <end position="23"/>
    </location>
</feature>
<dbReference type="GO" id="GO:0005847">
    <property type="term" value="C:mRNA cleavage and polyadenylation specificity factor complex"/>
    <property type="evidence" value="ECO:0007669"/>
    <property type="project" value="TreeGrafter"/>
</dbReference>
<evidence type="ECO:0000313" key="2">
    <source>
        <dbReference type="EMBL" id="CAD7226212.1"/>
    </source>
</evidence>
<gene>
    <name evidence="2" type="ORF">CTOB1V02_LOCUS4136</name>
</gene>
<reference evidence="2" key="1">
    <citation type="submission" date="2020-11" db="EMBL/GenBank/DDBJ databases">
        <authorList>
            <person name="Tran Van P."/>
        </authorList>
    </citation>
    <scope>NUCLEOTIDE SEQUENCE</scope>
</reference>
<dbReference type="AlphaFoldDB" id="A0A7R8ZN75"/>
<evidence type="ECO:0000256" key="1">
    <source>
        <dbReference type="SAM" id="MobiDB-lite"/>
    </source>
</evidence>
<dbReference type="PANTHER" id="PTHR45735:SF2">
    <property type="entry name" value="CLEAVAGE STIMULATION FACTOR SUBUNIT 2"/>
    <property type="match status" value="1"/>
</dbReference>
<dbReference type="InterPro" id="IPR012677">
    <property type="entry name" value="Nucleotide-bd_a/b_plait_sf"/>
</dbReference>
<dbReference type="GO" id="GO:0003729">
    <property type="term" value="F:mRNA binding"/>
    <property type="evidence" value="ECO:0007669"/>
    <property type="project" value="TreeGrafter"/>
</dbReference>
<dbReference type="InterPro" id="IPR035979">
    <property type="entry name" value="RBD_domain_sf"/>
</dbReference>
<dbReference type="SUPFAM" id="SSF54928">
    <property type="entry name" value="RNA-binding domain, RBD"/>
    <property type="match status" value="1"/>
</dbReference>
<proteinExistence type="predicted"/>
<name>A0A7R8ZN75_9CRUS</name>
<dbReference type="PROSITE" id="PS50102">
    <property type="entry name" value="RRM"/>
    <property type="match status" value="1"/>
</dbReference>
<feature type="compositionally biased region" description="Polar residues" evidence="1">
    <location>
        <begin position="1"/>
        <end position="22"/>
    </location>
</feature>
<accession>A0A7R8ZN75</accession>
<dbReference type="InterPro" id="IPR000504">
    <property type="entry name" value="RRM_dom"/>
</dbReference>
<dbReference type="Pfam" id="PF00076">
    <property type="entry name" value="RRM_1"/>
    <property type="match status" value="1"/>
</dbReference>
<dbReference type="PANTHER" id="PTHR45735">
    <property type="entry name" value="CLEAVAGE STIMULATION FACTOR SUBUNIT 2"/>
    <property type="match status" value="1"/>
</dbReference>
<dbReference type="OrthoDB" id="272703at2759"/>